<evidence type="ECO:0000256" key="1">
    <source>
        <dbReference type="SAM" id="Phobius"/>
    </source>
</evidence>
<accession>A0A8H9GZL4</accession>
<comment type="caution">
    <text evidence="2">The sequence shown here is derived from an EMBL/GenBank/DDBJ whole genome shotgun (WGS) entry which is preliminary data.</text>
</comment>
<reference evidence="2" key="1">
    <citation type="journal article" date="2014" name="Int. J. Syst. Evol. Microbiol.">
        <title>Complete genome sequence of Corynebacterium casei LMG S-19264T (=DSM 44701T), isolated from a smear-ripened cheese.</title>
        <authorList>
            <consortium name="US DOE Joint Genome Institute (JGI-PGF)"/>
            <person name="Walter F."/>
            <person name="Albersmeier A."/>
            <person name="Kalinowski J."/>
            <person name="Ruckert C."/>
        </authorList>
    </citation>
    <scope>NUCLEOTIDE SEQUENCE</scope>
    <source>
        <strain evidence="2">CGMCC 4.7138</strain>
    </source>
</reference>
<dbReference type="EMBL" id="BMMN01000005">
    <property type="protein sequence ID" value="GGO14320.1"/>
    <property type="molecule type" value="Genomic_DNA"/>
</dbReference>
<protein>
    <submittedName>
        <fullName evidence="2">Uncharacterized protein</fullName>
    </submittedName>
</protein>
<dbReference type="RefSeq" id="WP_229689685.1">
    <property type="nucleotide sequence ID" value="NZ_BMMN01000005.1"/>
</dbReference>
<name>A0A8H9GZL4_9ACTN</name>
<keyword evidence="1" id="KW-0812">Transmembrane</keyword>
<feature type="transmembrane region" description="Helical" evidence="1">
    <location>
        <begin position="67"/>
        <end position="91"/>
    </location>
</feature>
<dbReference type="Proteomes" id="UP000653480">
    <property type="component" value="Unassembled WGS sequence"/>
</dbReference>
<feature type="transmembrane region" description="Helical" evidence="1">
    <location>
        <begin position="482"/>
        <end position="502"/>
    </location>
</feature>
<keyword evidence="1" id="KW-0472">Membrane</keyword>
<reference evidence="2" key="2">
    <citation type="submission" date="2020-09" db="EMBL/GenBank/DDBJ databases">
        <authorList>
            <person name="Sun Q."/>
            <person name="Zhou Y."/>
        </authorList>
    </citation>
    <scope>NUCLEOTIDE SEQUENCE</scope>
    <source>
        <strain evidence="2">CGMCC 4.7138</strain>
    </source>
</reference>
<dbReference type="AlphaFoldDB" id="A0A8H9GZL4"/>
<feature type="transmembrane region" description="Helical" evidence="1">
    <location>
        <begin position="139"/>
        <end position="164"/>
    </location>
</feature>
<evidence type="ECO:0000313" key="3">
    <source>
        <dbReference type="Proteomes" id="UP000653480"/>
    </source>
</evidence>
<keyword evidence="1" id="KW-1133">Transmembrane helix</keyword>
<dbReference type="Pfam" id="PF19814">
    <property type="entry name" value="DUF6297"/>
    <property type="match status" value="1"/>
</dbReference>
<proteinExistence type="predicted"/>
<organism evidence="2 3">
    <name type="scientific">Microbispora bryophytorum</name>
    <dbReference type="NCBI Taxonomy" id="1460882"/>
    <lineage>
        <taxon>Bacteria</taxon>
        <taxon>Bacillati</taxon>
        <taxon>Actinomycetota</taxon>
        <taxon>Actinomycetes</taxon>
        <taxon>Streptosporangiales</taxon>
        <taxon>Streptosporangiaceae</taxon>
        <taxon>Microbispora</taxon>
    </lineage>
</organism>
<feature type="transmembrane region" description="Helical" evidence="1">
    <location>
        <begin position="176"/>
        <end position="194"/>
    </location>
</feature>
<gene>
    <name evidence="2" type="ORF">GCM10011574_34590</name>
</gene>
<feature type="transmembrane region" description="Helical" evidence="1">
    <location>
        <begin position="112"/>
        <end position="133"/>
    </location>
</feature>
<evidence type="ECO:0000313" key="2">
    <source>
        <dbReference type="EMBL" id="GGO14320.1"/>
    </source>
</evidence>
<feature type="transmembrane region" description="Helical" evidence="1">
    <location>
        <begin position="378"/>
        <end position="399"/>
    </location>
</feature>
<feature type="transmembrane region" description="Helical" evidence="1">
    <location>
        <begin position="338"/>
        <end position="357"/>
    </location>
</feature>
<sequence>MIPAAARTHPAFAYLRAHRGRPATWSDRYTSVFGLLVAAAVLGRPVAEAIGGLARHADPGRIGAGFALVAAAYAGFLVLARALGPVVLPAADAAWLVTSPLPRRAVLSRTALLLLSAAALAGAALGLAALSVFGAPGELGVRLAAALVLGVAAGAGGMAAAVLGQQSPAADTRLQFLIAGIFSVAVLAAVSGAGPGRRMLAAVAGAPASLGAAVAGVASVVAAVLVRRAWAALGRIPARTILASSTRTARVTSAATTLDPGMLTWVAEDVHWRGRALRSRPWPRPVSRLGPAPALAWQEWLRVGRRPGRLAALLCAAALPAVCANAVCANAVGGAAPAAGVLLCGALTAAAMCTGGVRRDGGDPALARMLAVDGRAATAARAVLPALLTAAWSALALVGLQAVGALPAGPWWALGPAAAPALAAGALRMARRRPVDHSMPVIDTPGGAVPTGPLIWAATGPDIALLGSLPTLAALVTRPADVLPYVAAQAVAGAAVLAAYILRPGRGSRP</sequence>
<feature type="transmembrane region" description="Helical" evidence="1">
    <location>
        <begin position="310"/>
        <end position="332"/>
    </location>
</feature>
<feature type="transmembrane region" description="Helical" evidence="1">
    <location>
        <begin position="29"/>
        <end position="47"/>
    </location>
</feature>
<feature type="transmembrane region" description="Helical" evidence="1">
    <location>
        <begin position="454"/>
        <end position="476"/>
    </location>
</feature>
<dbReference type="InterPro" id="IPR046264">
    <property type="entry name" value="DUF6297"/>
</dbReference>
<feature type="transmembrane region" description="Helical" evidence="1">
    <location>
        <begin position="200"/>
        <end position="226"/>
    </location>
</feature>
<keyword evidence="3" id="KW-1185">Reference proteome</keyword>